<dbReference type="AlphaFoldDB" id="A0A2P6R4X8"/>
<dbReference type="EMBL" id="PDCK01000041">
    <property type="protein sequence ID" value="PRQ41491.1"/>
    <property type="molecule type" value="Genomic_DNA"/>
</dbReference>
<name>A0A2P6R4X8_ROSCH</name>
<gene>
    <name evidence="1" type="ORF">RchiOBHm_Chr3g0447451</name>
</gene>
<evidence type="ECO:0000313" key="2">
    <source>
        <dbReference type="Proteomes" id="UP000238479"/>
    </source>
</evidence>
<dbReference type="Gramene" id="PRQ41491">
    <property type="protein sequence ID" value="PRQ41491"/>
    <property type="gene ID" value="RchiOBHm_Chr3g0447451"/>
</dbReference>
<keyword evidence="2" id="KW-1185">Reference proteome</keyword>
<proteinExistence type="predicted"/>
<dbReference type="Proteomes" id="UP000238479">
    <property type="component" value="Chromosome 3"/>
</dbReference>
<sequence>MKGNFILLLPGLRYGIVVLEIRKYALIGLDFSGGGFGCRLVSKATLHQQMNQTTVFHCRLIRHVAVVYLNVV</sequence>
<reference evidence="1 2" key="1">
    <citation type="journal article" date="2018" name="Nat. Genet.">
        <title>The Rosa genome provides new insights in the design of modern roses.</title>
        <authorList>
            <person name="Bendahmane M."/>
        </authorList>
    </citation>
    <scope>NUCLEOTIDE SEQUENCE [LARGE SCALE GENOMIC DNA]</scope>
    <source>
        <strain evidence="2">cv. Old Blush</strain>
    </source>
</reference>
<protein>
    <submittedName>
        <fullName evidence="1">Uncharacterized protein</fullName>
    </submittedName>
</protein>
<organism evidence="1 2">
    <name type="scientific">Rosa chinensis</name>
    <name type="common">China rose</name>
    <dbReference type="NCBI Taxonomy" id="74649"/>
    <lineage>
        <taxon>Eukaryota</taxon>
        <taxon>Viridiplantae</taxon>
        <taxon>Streptophyta</taxon>
        <taxon>Embryophyta</taxon>
        <taxon>Tracheophyta</taxon>
        <taxon>Spermatophyta</taxon>
        <taxon>Magnoliopsida</taxon>
        <taxon>eudicotyledons</taxon>
        <taxon>Gunneridae</taxon>
        <taxon>Pentapetalae</taxon>
        <taxon>rosids</taxon>
        <taxon>fabids</taxon>
        <taxon>Rosales</taxon>
        <taxon>Rosaceae</taxon>
        <taxon>Rosoideae</taxon>
        <taxon>Rosoideae incertae sedis</taxon>
        <taxon>Rosa</taxon>
    </lineage>
</organism>
<accession>A0A2P6R4X8</accession>
<evidence type="ECO:0000313" key="1">
    <source>
        <dbReference type="EMBL" id="PRQ41491.1"/>
    </source>
</evidence>
<comment type="caution">
    <text evidence="1">The sequence shown here is derived from an EMBL/GenBank/DDBJ whole genome shotgun (WGS) entry which is preliminary data.</text>
</comment>